<keyword evidence="5 6" id="KW-0046">Antibiotic resistance</keyword>
<evidence type="ECO:0000259" key="8">
    <source>
        <dbReference type="Pfam" id="PF13354"/>
    </source>
</evidence>
<gene>
    <name evidence="9" type="ORF">SAMN04488518_12314</name>
</gene>
<feature type="compositionally biased region" description="Basic and acidic residues" evidence="7">
    <location>
        <begin position="167"/>
        <end position="183"/>
    </location>
</feature>
<protein>
    <recommendedName>
        <fullName evidence="3 6">Beta-lactamase</fullName>
        <ecNumber evidence="3 6">3.5.2.6</ecNumber>
    </recommendedName>
</protein>
<organism evidence="9 10">
    <name type="scientific">Pseudovibrio ascidiaceicola</name>
    <dbReference type="NCBI Taxonomy" id="285279"/>
    <lineage>
        <taxon>Bacteria</taxon>
        <taxon>Pseudomonadati</taxon>
        <taxon>Pseudomonadota</taxon>
        <taxon>Alphaproteobacteria</taxon>
        <taxon>Hyphomicrobiales</taxon>
        <taxon>Stappiaceae</taxon>
        <taxon>Pseudovibrio</taxon>
    </lineage>
</organism>
<evidence type="ECO:0000256" key="4">
    <source>
        <dbReference type="ARBA" id="ARBA00022801"/>
    </source>
</evidence>
<accession>A0A1I4FVQ2</accession>
<dbReference type="InterPro" id="IPR012338">
    <property type="entry name" value="Beta-lactam/transpept-like"/>
</dbReference>
<evidence type="ECO:0000256" key="3">
    <source>
        <dbReference type="ARBA" id="ARBA00012865"/>
    </source>
</evidence>
<keyword evidence="10" id="KW-1185">Reference proteome</keyword>
<dbReference type="EMBL" id="FOSK01000023">
    <property type="protein sequence ID" value="SFL21972.1"/>
    <property type="molecule type" value="Genomic_DNA"/>
</dbReference>
<comment type="similarity">
    <text evidence="2 6">Belongs to the class-A beta-lactamase family.</text>
</comment>
<dbReference type="Pfam" id="PF13354">
    <property type="entry name" value="Beta-lactamase2"/>
    <property type="match status" value="1"/>
</dbReference>
<reference evidence="9 10" key="1">
    <citation type="submission" date="2016-10" db="EMBL/GenBank/DDBJ databases">
        <authorList>
            <person name="Varghese N."/>
            <person name="Submissions S."/>
        </authorList>
    </citation>
    <scope>NUCLEOTIDE SEQUENCE [LARGE SCALE GENOMIC DNA]</scope>
    <source>
        <strain evidence="9 10">DSM 16392</strain>
    </source>
</reference>
<dbReference type="Proteomes" id="UP000199598">
    <property type="component" value="Unassembled WGS sequence"/>
</dbReference>
<evidence type="ECO:0000256" key="6">
    <source>
        <dbReference type="RuleBase" id="RU361140"/>
    </source>
</evidence>
<dbReference type="InterPro" id="IPR023650">
    <property type="entry name" value="Beta-lactam_class-A_AS"/>
</dbReference>
<dbReference type="PROSITE" id="PS00146">
    <property type="entry name" value="BETA_LACTAMASE_A"/>
    <property type="match status" value="1"/>
</dbReference>
<sequence length="295" mass="32437">MRRLFQRMRTPLRGFSCTLAIVWGLPSAAVSGELMDTVTRLESEVGGRIGVVLQHTGSEWGIEHREDERFPLASTFKALLCGAVLSRVDRGEESLDDLVTYKATELVSYSPVTKNHVASGMSVGQLCEATVTMSDNTAANLLLKRVDGPEGLTRFLRGLGDRVTRLDRNEPALNEAKHGDSRDTTTPSAVLKTLDRLLFEDVLLPSSRAQLQQWMVDDKVADELIRKHLPKGWRIADKSGGGQNGSRGIISVIWPDTGAPYLAAVYMMGSDASFKQRNAVIAEIGKAMIEEIKQR</sequence>
<dbReference type="SUPFAM" id="SSF56601">
    <property type="entry name" value="beta-lactamase/transpeptidase-like"/>
    <property type="match status" value="1"/>
</dbReference>
<evidence type="ECO:0000256" key="5">
    <source>
        <dbReference type="ARBA" id="ARBA00023251"/>
    </source>
</evidence>
<feature type="region of interest" description="Disordered" evidence="7">
    <location>
        <begin position="167"/>
        <end position="186"/>
    </location>
</feature>
<evidence type="ECO:0000256" key="7">
    <source>
        <dbReference type="SAM" id="MobiDB-lite"/>
    </source>
</evidence>
<dbReference type="Gene3D" id="3.40.710.10">
    <property type="entry name" value="DD-peptidase/beta-lactamase superfamily"/>
    <property type="match status" value="1"/>
</dbReference>
<evidence type="ECO:0000256" key="1">
    <source>
        <dbReference type="ARBA" id="ARBA00001526"/>
    </source>
</evidence>
<feature type="domain" description="Beta-lactamase class A catalytic" evidence="8">
    <location>
        <begin position="52"/>
        <end position="267"/>
    </location>
</feature>
<comment type="caution">
    <text evidence="9">The sequence shown here is derived from an EMBL/GenBank/DDBJ whole genome shotgun (WGS) entry which is preliminary data.</text>
</comment>
<dbReference type="NCBIfam" id="NF033103">
    <property type="entry name" value="bla_class_A"/>
    <property type="match status" value="1"/>
</dbReference>
<keyword evidence="4 6" id="KW-0378">Hydrolase</keyword>
<proteinExistence type="inferred from homology"/>
<name>A0A1I4FVQ2_9HYPH</name>
<dbReference type="EC" id="3.5.2.6" evidence="3 6"/>
<dbReference type="InterPro" id="IPR045155">
    <property type="entry name" value="Beta-lactam_cat"/>
</dbReference>
<evidence type="ECO:0000256" key="2">
    <source>
        <dbReference type="ARBA" id="ARBA00009009"/>
    </source>
</evidence>
<dbReference type="PANTHER" id="PTHR35333">
    <property type="entry name" value="BETA-LACTAMASE"/>
    <property type="match status" value="1"/>
</dbReference>
<comment type="catalytic activity">
    <reaction evidence="1 6">
        <text>a beta-lactam + H2O = a substituted beta-amino acid</text>
        <dbReference type="Rhea" id="RHEA:20401"/>
        <dbReference type="ChEBI" id="CHEBI:15377"/>
        <dbReference type="ChEBI" id="CHEBI:35627"/>
        <dbReference type="ChEBI" id="CHEBI:140347"/>
        <dbReference type="EC" id="3.5.2.6"/>
    </reaction>
</comment>
<evidence type="ECO:0000313" key="9">
    <source>
        <dbReference type="EMBL" id="SFL21972.1"/>
    </source>
</evidence>
<dbReference type="PRINTS" id="PR00118">
    <property type="entry name" value="BLACTAMASEA"/>
</dbReference>
<dbReference type="NCBIfam" id="NF033174">
    <property type="entry name" value="blaPSV"/>
    <property type="match status" value="1"/>
</dbReference>
<evidence type="ECO:0000313" key="10">
    <source>
        <dbReference type="Proteomes" id="UP000199598"/>
    </source>
</evidence>
<dbReference type="InterPro" id="IPR000871">
    <property type="entry name" value="Beta-lactam_class-A"/>
</dbReference>
<dbReference type="PANTHER" id="PTHR35333:SF3">
    <property type="entry name" value="BETA-LACTAMASE-TYPE TRANSPEPTIDASE FOLD CONTAINING PROTEIN"/>
    <property type="match status" value="1"/>
</dbReference>